<dbReference type="InterPro" id="IPR036390">
    <property type="entry name" value="WH_DNA-bd_sf"/>
</dbReference>
<name>X1UV83_9ZZZZ</name>
<dbReference type="AlphaFoldDB" id="X1UV83"/>
<organism evidence="2">
    <name type="scientific">marine sediment metagenome</name>
    <dbReference type="NCBI Taxonomy" id="412755"/>
    <lineage>
        <taxon>unclassified sequences</taxon>
        <taxon>metagenomes</taxon>
        <taxon>ecological metagenomes</taxon>
    </lineage>
</organism>
<dbReference type="GO" id="GO:0003700">
    <property type="term" value="F:DNA-binding transcription factor activity"/>
    <property type="evidence" value="ECO:0007669"/>
    <property type="project" value="InterPro"/>
</dbReference>
<dbReference type="InterPro" id="IPR011991">
    <property type="entry name" value="ArsR-like_HTH"/>
</dbReference>
<protein>
    <recommendedName>
        <fullName evidence="1">HTH arsR-type domain-containing protein</fullName>
    </recommendedName>
</protein>
<dbReference type="CDD" id="cd00090">
    <property type="entry name" value="HTH_ARSR"/>
    <property type="match status" value="1"/>
</dbReference>
<evidence type="ECO:0000313" key="2">
    <source>
        <dbReference type="EMBL" id="GAJ21408.1"/>
    </source>
</evidence>
<feature type="domain" description="HTH arsR-type" evidence="1">
    <location>
        <begin position="50"/>
        <end position="85"/>
    </location>
</feature>
<sequence>MTKREKSWPFPVYSGLLQDGHKKKIGDALWEFLWCIDRTTTEENGIGWVLAKKPITLEEIAKTFGDSHKTTQRHLKVLKEQGYITVKRASKGLVIGVLKSKKWWHKTKM</sequence>
<dbReference type="Pfam" id="PF01022">
    <property type="entry name" value="HTH_5"/>
    <property type="match status" value="1"/>
</dbReference>
<gene>
    <name evidence="2" type="ORF">S12H4_60229</name>
</gene>
<comment type="caution">
    <text evidence="2">The sequence shown here is derived from an EMBL/GenBank/DDBJ whole genome shotgun (WGS) entry which is preliminary data.</text>
</comment>
<proteinExistence type="predicted"/>
<dbReference type="InterPro" id="IPR001845">
    <property type="entry name" value="HTH_ArsR_DNA-bd_dom"/>
</dbReference>
<dbReference type="EMBL" id="BARW01039585">
    <property type="protein sequence ID" value="GAJ21408.1"/>
    <property type="molecule type" value="Genomic_DNA"/>
</dbReference>
<accession>X1UV83</accession>
<dbReference type="InterPro" id="IPR036388">
    <property type="entry name" value="WH-like_DNA-bd_sf"/>
</dbReference>
<feature type="non-terminal residue" evidence="2">
    <location>
        <position position="109"/>
    </location>
</feature>
<dbReference type="Gene3D" id="1.10.10.10">
    <property type="entry name" value="Winged helix-like DNA-binding domain superfamily/Winged helix DNA-binding domain"/>
    <property type="match status" value="1"/>
</dbReference>
<evidence type="ECO:0000259" key="1">
    <source>
        <dbReference type="Pfam" id="PF01022"/>
    </source>
</evidence>
<dbReference type="SUPFAM" id="SSF46785">
    <property type="entry name" value="Winged helix' DNA-binding domain"/>
    <property type="match status" value="1"/>
</dbReference>
<reference evidence="2" key="1">
    <citation type="journal article" date="2014" name="Front. Microbiol.">
        <title>High frequency of phylogenetically diverse reductive dehalogenase-homologous genes in deep subseafloor sedimentary metagenomes.</title>
        <authorList>
            <person name="Kawai M."/>
            <person name="Futagami T."/>
            <person name="Toyoda A."/>
            <person name="Takaki Y."/>
            <person name="Nishi S."/>
            <person name="Hori S."/>
            <person name="Arai W."/>
            <person name="Tsubouchi T."/>
            <person name="Morono Y."/>
            <person name="Uchiyama I."/>
            <person name="Ito T."/>
            <person name="Fujiyama A."/>
            <person name="Inagaki F."/>
            <person name="Takami H."/>
        </authorList>
    </citation>
    <scope>NUCLEOTIDE SEQUENCE</scope>
    <source>
        <strain evidence="2">Expedition CK06-06</strain>
    </source>
</reference>